<dbReference type="Gene3D" id="3.30.565.10">
    <property type="entry name" value="Histidine kinase-like ATPase, C-terminal domain"/>
    <property type="match status" value="1"/>
</dbReference>
<gene>
    <name evidence="1" type="primary">rIIA</name>
    <name evidence="1" type="ORF">VPFG_00190</name>
</gene>
<dbReference type="EMBL" id="HQ317393">
    <property type="protein sequence ID" value="AGN30190.2"/>
    <property type="molecule type" value="Genomic_DNA"/>
</dbReference>
<proteinExistence type="predicted"/>
<dbReference type="KEGG" id="vg:15926643"/>
<protein>
    <submittedName>
        <fullName evidence="1">RIIA protector from prophage-induced early lysis</fullName>
    </submittedName>
</protein>
<evidence type="ECO:0000313" key="1">
    <source>
        <dbReference type="EMBL" id="AGN30190.2"/>
    </source>
</evidence>
<accession>R9TII3</accession>
<dbReference type="RefSeq" id="YP_008125339.2">
    <property type="nucleotide sequence ID" value="NC_021529.2"/>
</dbReference>
<dbReference type="InterPro" id="IPR036890">
    <property type="entry name" value="HATPase_C_sf"/>
</dbReference>
<dbReference type="Pfam" id="PF13589">
    <property type="entry name" value="HATPase_c_3"/>
    <property type="match status" value="1"/>
</dbReference>
<name>R9TII3_9CAUD</name>
<evidence type="ECO:0000313" key="2">
    <source>
        <dbReference type="Proteomes" id="UP000201461"/>
    </source>
</evidence>
<sequence>MIIHTPDSTVQTSGKMRTAGFNMKASAKGFRIISTTLYKDPILAIVRELTCNGWDAHQMNKNLSKAIEVHLPNQFEPWFSVKDFGCGMSDDEIFGVYTTVFDSTKDDSNDVIGAMGLGSKTPFSYNNGQSFTVKSTKNGLKAVYSAYLDKGEPAITCMSEPAPTDEPDGVEVIVPVRKEDFSRFKDAANKVMPYFKSPAVDTNITLTERKFTHMDGYFTEPSGSSWRSGDVYAVMGNVCYPLNESYIKDINIVRSYFKQTDLYIDFAIGDLDVSASREELHYDDYTIENINKRIKVINERFINEAQTWINDQKFKYIGDAYRACDNRFSDSVMPKLKFGDVLVNTYQSKLLADYNASGKVVYFRPEHSNKEGVQRRTNFSRAYDLVNPRTDYAKNPIKIIVDDMKSGGVRIAKEYVRVTNKGAYYHHDDKLSTIGALKFFKERLRDCEYTVLKTSDLKANYTPAPKQVAKKNYAPTVTLYEMRFDENGERRVEQSTVKRDFLRKEDFYFVSMFRDYIERRPEDSNNSMEYRSALPLLEAVMRLKGIDVLYIARRPEYACIKENENAKNLFDVKFNKREARSKINWKLYAIDNNMYSFRSKLRDTWYQRDVRKLFKVIGTGKQYEVTDRSTIDKVCRYFPIFGAIRSEEESTQLKKLIEAQEMPKYQLLFDLVDNRTSPEATKKLIKLLRGKRNG</sequence>
<dbReference type="Proteomes" id="UP000201461">
    <property type="component" value="Segment"/>
</dbReference>
<dbReference type="SUPFAM" id="SSF55874">
    <property type="entry name" value="ATPase domain of HSP90 chaperone/DNA topoisomerase II/histidine kinase"/>
    <property type="match status" value="1"/>
</dbReference>
<organism evidence="1 2">
    <name type="scientific">Vibrio phage nt-1</name>
    <dbReference type="NCBI Taxonomy" id="115992"/>
    <lineage>
        <taxon>Viruses</taxon>
        <taxon>Duplodnaviria</taxon>
        <taxon>Heunggongvirae</taxon>
        <taxon>Uroviricota</taxon>
        <taxon>Caudoviricetes</taxon>
        <taxon>Pantevenvirales</taxon>
        <taxon>Straboviridae</taxon>
        <taxon>Mylasvirus</taxon>
        <taxon>Mylasvirus persius</taxon>
    </lineage>
</organism>
<dbReference type="OrthoDB" id="288at10239"/>
<reference evidence="1 2" key="1">
    <citation type="journal article" date="2014" name="Genome Biol. Evol.">
        <title>Composite Conserved Promoter-Terminator Motifs (PeSLs) that Mediate Modular Shuffling in the Diverse T4-Like Myoviruses.</title>
        <authorList>
            <person name="Comeau A.M."/>
            <person name="Arbiol C."/>
            <person name="Krisch H.M."/>
        </authorList>
    </citation>
    <scope>NUCLEOTIDE SEQUENCE [LARGE SCALE GENOMIC DNA]</scope>
</reference>
<dbReference type="GeneID" id="15926643"/>
<keyword evidence="2" id="KW-1185">Reference proteome</keyword>